<accession>A0AA36MZ25</accession>
<dbReference type="Proteomes" id="UP001178507">
    <property type="component" value="Unassembled WGS sequence"/>
</dbReference>
<evidence type="ECO:0000313" key="2">
    <source>
        <dbReference type="EMBL" id="CAJ1388742.1"/>
    </source>
</evidence>
<sequence>MKRDDISTAAGYVSSAPSESHRDEDMMGTDVDGEEPDDLDKHTQHLRSWPLRRRRIPPTSQQPPQPPRQQALPSQLHRQPSQLRRQPSQLHRQLRCQPSQPRHRSKMAKTLIPTFNGGNISRNELFKVWLEKGRDFSQVEVEMKRRCVQSKSHGEKEVCWSRRQLEMDGRYDKNEVDTLIANATRTGRFMDDPNFPGNEKLRQYFLVLETSREKRNTFEEEQNLRSTTRTSADEALALLTSGLFTEDAALELEEICVSTAQRYAAAAYDDGLTEDTLRALASLACWGKHQQNVERDFHRWMPYAHGSRLTTHSTVIEVYDPDTASVQQKEIPILLASDVLHSLWSRQSDKLWDVCVGVTSEKTSAFWTAAQHDWASAHPVVKPSGFDSFCKVKWFTDGAQFNTNHELLIWMWSSTLSSKNWSTKFPFAAIPMRYLPSKMLRTKANRAVVQAISWDCKSLLEGRFPHTDQFGNALTGDRALKAGDLICGGWRAAFESWTGDWKERSLSHEFVKRNYQSMRICDQCEAIKPFAKTPAALLPLVFSNFSLDAPWTKTIRNHATYLQETPPSNLTPWLEVPGFDIARVRWDSAHTILLGAGKDLAAAFLVDLALRQH</sequence>
<evidence type="ECO:0000256" key="1">
    <source>
        <dbReference type="SAM" id="MobiDB-lite"/>
    </source>
</evidence>
<gene>
    <name evidence="2" type="ORF">EVOR1521_LOCUS14545</name>
</gene>
<reference evidence="2" key="1">
    <citation type="submission" date="2023-08" db="EMBL/GenBank/DDBJ databases">
        <authorList>
            <person name="Chen Y."/>
            <person name="Shah S."/>
            <person name="Dougan E. K."/>
            <person name="Thang M."/>
            <person name="Chan C."/>
        </authorList>
    </citation>
    <scope>NUCLEOTIDE SEQUENCE</scope>
</reference>
<protein>
    <submittedName>
        <fullName evidence="2">Uncharacterized protein</fullName>
    </submittedName>
</protein>
<feature type="region of interest" description="Disordered" evidence="1">
    <location>
        <begin position="1"/>
        <end position="106"/>
    </location>
</feature>
<feature type="compositionally biased region" description="Low complexity" evidence="1">
    <location>
        <begin position="68"/>
        <end position="90"/>
    </location>
</feature>
<dbReference type="AlphaFoldDB" id="A0AA36MZ25"/>
<dbReference type="EMBL" id="CAUJNA010001750">
    <property type="protein sequence ID" value="CAJ1388742.1"/>
    <property type="molecule type" value="Genomic_DNA"/>
</dbReference>
<proteinExistence type="predicted"/>
<evidence type="ECO:0000313" key="3">
    <source>
        <dbReference type="Proteomes" id="UP001178507"/>
    </source>
</evidence>
<comment type="caution">
    <text evidence="2">The sequence shown here is derived from an EMBL/GenBank/DDBJ whole genome shotgun (WGS) entry which is preliminary data.</text>
</comment>
<name>A0AA36MZ25_9DINO</name>
<organism evidence="2 3">
    <name type="scientific">Effrenium voratum</name>
    <dbReference type="NCBI Taxonomy" id="2562239"/>
    <lineage>
        <taxon>Eukaryota</taxon>
        <taxon>Sar</taxon>
        <taxon>Alveolata</taxon>
        <taxon>Dinophyceae</taxon>
        <taxon>Suessiales</taxon>
        <taxon>Symbiodiniaceae</taxon>
        <taxon>Effrenium</taxon>
    </lineage>
</organism>
<keyword evidence="3" id="KW-1185">Reference proteome</keyword>